<feature type="compositionally biased region" description="Polar residues" evidence="1">
    <location>
        <begin position="75"/>
        <end position="87"/>
    </location>
</feature>
<keyword evidence="2" id="KW-0946">Virion</keyword>
<dbReference type="RefSeq" id="WP_367779062.1">
    <property type="nucleotide sequence ID" value="NZ_JBFMIA010000004.1"/>
</dbReference>
<dbReference type="Proteomes" id="UP001556040">
    <property type="component" value="Unassembled WGS sequence"/>
</dbReference>
<dbReference type="InterPro" id="IPR025439">
    <property type="entry name" value="Spore_coat_CotO"/>
</dbReference>
<feature type="compositionally biased region" description="Basic and acidic residues" evidence="1">
    <location>
        <begin position="1"/>
        <end position="10"/>
    </location>
</feature>
<dbReference type="EMBL" id="JBFMIA010000004">
    <property type="protein sequence ID" value="MEW9501578.1"/>
    <property type="molecule type" value="Genomic_DNA"/>
</dbReference>
<organism evidence="2 3">
    <name type="scientific">Jeotgalibacillus marinus</name>
    <dbReference type="NCBI Taxonomy" id="86667"/>
    <lineage>
        <taxon>Bacteria</taxon>
        <taxon>Bacillati</taxon>
        <taxon>Bacillota</taxon>
        <taxon>Bacilli</taxon>
        <taxon>Bacillales</taxon>
        <taxon>Caryophanaceae</taxon>
        <taxon>Jeotgalibacillus</taxon>
    </lineage>
</organism>
<protein>
    <submittedName>
        <fullName evidence="2">CotO family spore coat protein</fullName>
    </submittedName>
</protein>
<sequence>MTKKDREKTSHNPLLYIEQPNFKRAKPSMQQVYQTSRKKEQEKEEKKKARKRDHINFEVEPLGYVEDEEKEMERSSANQAKSESNPVQKGGRFQEVKSFKEMDVNERLDYLIPFIGREAPFVCMFVFNDQSHVKGVLSHCEGDELTIQIKEGEPLLRKRGDLANIFIS</sequence>
<proteinExistence type="predicted"/>
<keyword evidence="2" id="KW-0167">Capsid protein</keyword>
<gene>
    <name evidence="2" type="ORF">AB1471_07165</name>
</gene>
<feature type="compositionally biased region" description="Basic and acidic residues" evidence="1">
    <location>
        <begin position="37"/>
        <end position="47"/>
    </location>
</feature>
<evidence type="ECO:0000256" key="1">
    <source>
        <dbReference type="SAM" id="MobiDB-lite"/>
    </source>
</evidence>
<evidence type="ECO:0000313" key="2">
    <source>
        <dbReference type="EMBL" id="MEW9501578.1"/>
    </source>
</evidence>
<keyword evidence="3" id="KW-1185">Reference proteome</keyword>
<evidence type="ECO:0000313" key="3">
    <source>
        <dbReference type="Proteomes" id="UP001556040"/>
    </source>
</evidence>
<accession>A0ABV3Q430</accession>
<name>A0ABV3Q430_9BACL</name>
<reference evidence="2 3" key="1">
    <citation type="journal article" date="1979" name="Int. J. Syst. Evol. Microbiol.">
        <title>Bacillus globisporus subsp. marinus subsp. nov.</title>
        <authorList>
            <person name="Liu H."/>
        </authorList>
    </citation>
    <scope>NUCLEOTIDE SEQUENCE [LARGE SCALE GENOMIC DNA]</scope>
    <source>
        <strain evidence="2 3">DSM 1297</strain>
    </source>
</reference>
<dbReference type="Pfam" id="PF14153">
    <property type="entry name" value="Spore_coat_CotO"/>
    <property type="match status" value="1"/>
</dbReference>
<comment type="caution">
    <text evidence="2">The sequence shown here is derived from an EMBL/GenBank/DDBJ whole genome shotgun (WGS) entry which is preliminary data.</text>
</comment>
<feature type="region of interest" description="Disordered" evidence="1">
    <location>
        <begin position="1"/>
        <end position="94"/>
    </location>
</feature>